<dbReference type="InterPro" id="IPR035979">
    <property type="entry name" value="RBD_domain_sf"/>
</dbReference>
<comment type="caution">
    <text evidence="4">The sequence shown here is derived from an EMBL/GenBank/DDBJ whole genome shotgun (WGS) entry which is preliminary data.</text>
</comment>
<protein>
    <recommendedName>
        <fullName evidence="3">RRM domain-containing protein</fullName>
    </recommendedName>
</protein>
<dbReference type="Gene3D" id="3.30.70.330">
    <property type="match status" value="1"/>
</dbReference>
<dbReference type="Proteomes" id="UP000626092">
    <property type="component" value="Unassembled WGS sequence"/>
</dbReference>
<organism evidence="4 5">
    <name type="scientific">Rhododendron simsii</name>
    <name type="common">Sims's rhododendron</name>
    <dbReference type="NCBI Taxonomy" id="118357"/>
    <lineage>
        <taxon>Eukaryota</taxon>
        <taxon>Viridiplantae</taxon>
        <taxon>Streptophyta</taxon>
        <taxon>Embryophyta</taxon>
        <taxon>Tracheophyta</taxon>
        <taxon>Spermatophyta</taxon>
        <taxon>Magnoliopsida</taxon>
        <taxon>eudicotyledons</taxon>
        <taxon>Gunneridae</taxon>
        <taxon>Pentapetalae</taxon>
        <taxon>asterids</taxon>
        <taxon>Ericales</taxon>
        <taxon>Ericaceae</taxon>
        <taxon>Ericoideae</taxon>
        <taxon>Rhodoreae</taxon>
        <taxon>Rhododendron</taxon>
    </lineage>
</organism>
<gene>
    <name evidence="4" type="ORF">RHSIM_Rhsim03G0157200</name>
</gene>
<keyword evidence="5" id="KW-1185">Reference proteome</keyword>
<keyword evidence="1 2" id="KW-0694">RNA-binding</keyword>
<evidence type="ECO:0000313" key="4">
    <source>
        <dbReference type="EMBL" id="KAF7148755.1"/>
    </source>
</evidence>
<evidence type="ECO:0000256" key="1">
    <source>
        <dbReference type="ARBA" id="ARBA00022884"/>
    </source>
</evidence>
<proteinExistence type="predicted"/>
<dbReference type="Pfam" id="PF00076">
    <property type="entry name" value="RRM_1"/>
    <property type="match status" value="1"/>
</dbReference>
<dbReference type="EMBL" id="WJXA01000003">
    <property type="protein sequence ID" value="KAF7148755.1"/>
    <property type="molecule type" value="Genomic_DNA"/>
</dbReference>
<evidence type="ECO:0000256" key="2">
    <source>
        <dbReference type="PROSITE-ProRule" id="PRU00176"/>
    </source>
</evidence>
<dbReference type="PROSITE" id="PS50102">
    <property type="entry name" value="RRM"/>
    <property type="match status" value="1"/>
</dbReference>
<evidence type="ECO:0000313" key="5">
    <source>
        <dbReference type="Proteomes" id="UP000626092"/>
    </source>
</evidence>
<reference evidence="4" key="1">
    <citation type="submission" date="2019-11" db="EMBL/GenBank/DDBJ databases">
        <authorList>
            <person name="Liu Y."/>
            <person name="Hou J."/>
            <person name="Li T.-Q."/>
            <person name="Guan C.-H."/>
            <person name="Wu X."/>
            <person name="Wu H.-Z."/>
            <person name="Ling F."/>
            <person name="Zhang R."/>
            <person name="Shi X.-G."/>
            <person name="Ren J.-P."/>
            <person name="Chen E.-F."/>
            <person name="Sun J.-M."/>
        </authorList>
    </citation>
    <scope>NUCLEOTIDE SEQUENCE</scope>
    <source>
        <strain evidence="4">Adult_tree_wgs_1</strain>
        <tissue evidence="4">Leaves</tissue>
    </source>
</reference>
<dbReference type="PANTHER" id="PTHR23236:SF92">
    <property type="entry name" value="POLYADENYLATE-BINDING PROTEIN 1"/>
    <property type="match status" value="1"/>
</dbReference>
<dbReference type="InterPro" id="IPR000504">
    <property type="entry name" value="RRM_dom"/>
</dbReference>
<accession>A0A834LU67</accession>
<feature type="domain" description="RRM" evidence="3">
    <location>
        <begin position="55"/>
        <end position="138"/>
    </location>
</feature>
<dbReference type="AlphaFoldDB" id="A0A834LU67"/>
<sequence>MASYCCLQFQTMPDEIFSDKDSSSSLPIVDWNLPPIYDEYTEDGFLILHDVHAKNIVYVANEVVGPVDGEIDNLFMVNNDIQDDCLLTEHFQSCGTVNRVTILTDKFGQPKGFAYVELVEVEAIQNALLLNESELHGC</sequence>
<dbReference type="GO" id="GO:0008143">
    <property type="term" value="F:poly(A) binding"/>
    <property type="evidence" value="ECO:0007669"/>
    <property type="project" value="TreeGrafter"/>
</dbReference>
<name>A0A834LU67_RHOSS</name>
<dbReference type="PANTHER" id="PTHR23236">
    <property type="entry name" value="EUKARYOTIC TRANSLATION INITIATION FACTOR 4B/4H"/>
    <property type="match status" value="1"/>
</dbReference>
<dbReference type="InterPro" id="IPR012677">
    <property type="entry name" value="Nucleotide-bd_a/b_plait_sf"/>
</dbReference>
<dbReference type="OrthoDB" id="10516556at2759"/>
<dbReference type="SUPFAM" id="SSF54928">
    <property type="entry name" value="RNA-binding domain, RBD"/>
    <property type="match status" value="1"/>
</dbReference>
<evidence type="ECO:0000259" key="3">
    <source>
        <dbReference type="PROSITE" id="PS50102"/>
    </source>
</evidence>